<evidence type="ECO:0000256" key="1">
    <source>
        <dbReference type="SAM" id="MobiDB-lite"/>
    </source>
</evidence>
<proteinExistence type="predicted"/>
<feature type="compositionally biased region" description="Polar residues" evidence="1">
    <location>
        <begin position="1"/>
        <end position="13"/>
    </location>
</feature>
<evidence type="ECO:0000313" key="4">
    <source>
        <dbReference type="Proteomes" id="UP000274504"/>
    </source>
</evidence>
<sequence length="855" mass="92431">MLKNISNNLSATFTRPPKSIRSPATDSVPLATWPDDVTISGEPLFNRPLTSSDFNALQESAGLGPVSWWLDSGLACSDPIDDLTYEDEIALTAMLRAPFEQAGPVRSSAVGLLDRLNELERIQTLAMEEEKRRAQGKEKKVRHHSTLRLASEGDEEGEEMENDLDRLRRMKPPSGIHLNRRDTYAVNKRGPLAVKQPQKDINPRFCKSPERREYRPSEGCELQRTYSKGSLHHLQVPGELQRSLNDLAPSDLSGNSTQLFGRTFDAEQMSDVFPSPRASMEQFDPSGQAPPPPKPSADLPQGATRHMTYVRQPVQSRNPLVSRASASPMRDGRLSGEPSNEVPLRESLSSQLNRSQPIQNKLSVSEMTGGLKTSGSGSNLIPTNMSDAMALMKEQETRLRASSGRTGEVNISLSSSVEGNGSARGGSNNLNKSLPLDGSASGGEFAHMFAQREVKDVPQRFDPDGKRNATGELLRHKSSSQSSLKDMASLNEIVRAQQESLRASGEQIMQKVRSRSSLSRSAGGSSVSSRDGSPHVPPVSQKEPTVHQSLERPGNLCVSGATYDLNAARISMNSSIPSEDLAQPRRTSSPVSMRRPPRESGTNVPPPLTLPIDVEVTTPDTPHTAKTARPGSYVEQLQSAKHASSAVEAWVTDTMTTMDNGELGIVNLSASGESFSGMRASTETYALPEKETNENIRPTDLKAPPPKLVQPPQSLLTESIMTTSQRTVTAKTPTTPTRKPGIRRAIAPSAIRGGRPGTVPTLSATGRPTRISSIRPPSIPRTRPPTVISSTTATTASRLPGPRVAGPLSSNLRPPVSGLRPPTSIPRSRLPVPRGISGISTSRSTSRTNSRAPEY</sequence>
<feature type="compositionally biased region" description="Polar residues" evidence="1">
    <location>
        <begin position="347"/>
        <end position="357"/>
    </location>
</feature>
<dbReference type="WBParaSite" id="HDID_0000200001-mRNA-1">
    <property type="protein sequence ID" value="HDID_0000200001-mRNA-1"/>
    <property type="gene ID" value="HDID_0000200001"/>
</dbReference>
<feature type="compositionally biased region" description="Acidic residues" evidence="1">
    <location>
        <begin position="152"/>
        <end position="162"/>
    </location>
</feature>
<feature type="region of interest" description="Disordered" evidence="1">
    <location>
        <begin position="750"/>
        <end position="855"/>
    </location>
</feature>
<protein>
    <submittedName>
        <fullName evidence="6">Calponin-homology (CH) domain-containing protein</fullName>
    </submittedName>
</protein>
<feature type="region of interest" description="Disordered" evidence="1">
    <location>
        <begin position="201"/>
        <end position="220"/>
    </location>
</feature>
<reference evidence="6" key="1">
    <citation type="submission" date="2017-02" db="UniProtKB">
        <authorList>
            <consortium name="WormBaseParasite"/>
        </authorList>
    </citation>
    <scope>IDENTIFICATION</scope>
</reference>
<reference evidence="3 5" key="3">
    <citation type="submission" date="2019-07" db="EMBL/GenBank/DDBJ databases">
        <authorList>
            <person name="Jastrzebski P J."/>
            <person name="Paukszto L."/>
            <person name="Jastrzebski P J."/>
        </authorList>
    </citation>
    <scope>NUCLEOTIDE SEQUENCE [LARGE SCALE GENOMIC DNA]</scope>
    <source>
        <strain evidence="3 5">WMS-il1</strain>
    </source>
</reference>
<feature type="compositionally biased region" description="Low complexity" evidence="1">
    <location>
        <begin position="784"/>
        <end position="797"/>
    </location>
</feature>
<feature type="region of interest" description="Disordered" evidence="1">
    <location>
        <begin position="574"/>
        <end position="633"/>
    </location>
</feature>
<feature type="compositionally biased region" description="Low complexity" evidence="1">
    <location>
        <begin position="834"/>
        <end position="855"/>
    </location>
</feature>
<feature type="compositionally biased region" description="Basic and acidic residues" evidence="1">
    <location>
        <begin position="201"/>
        <end position="218"/>
    </location>
</feature>
<evidence type="ECO:0000313" key="2">
    <source>
        <dbReference type="EMBL" id="VDL19462.1"/>
    </source>
</evidence>
<dbReference type="EMBL" id="UYSG01000435">
    <property type="protein sequence ID" value="VDL19462.1"/>
    <property type="molecule type" value="Genomic_DNA"/>
</dbReference>
<feature type="compositionally biased region" description="Low complexity" evidence="1">
    <location>
        <begin position="767"/>
        <end position="776"/>
    </location>
</feature>
<dbReference type="Proteomes" id="UP000321570">
    <property type="component" value="Unassembled WGS sequence"/>
</dbReference>
<feature type="region of interest" description="Disordered" evidence="1">
    <location>
        <begin position="276"/>
        <end position="357"/>
    </location>
</feature>
<feature type="compositionally biased region" description="Low complexity" evidence="1">
    <location>
        <begin position="515"/>
        <end position="531"/>
    </location>
</feature>
<dbReference type="OrthoDB" id="6264200at2759"/>
<keyword evidence="5" id="KW-1185">Reference proteome</keyword>
<accession>A0A0R3SBV5</accession>
<feature type="region of interest" description="Disordered" evidence="1">
    <location>
        <begin position="400"/>
        <end position="438"/>
    </location>
</feature>
<feature type="region of interest" description="Disordered" evidence="1">
    <location>
        <begin position="131"/>
        <end position="162"/>
    </location>
</feature>
<feature type="compositionally biased region" description="Basic and acidic residues" evidence="1">
    <location>
        <begin position="454"/>
        <end position="475"/>
    </location>
</feature>
<evidence type="ECO:0000313" key="3">
    <source>
        <dbReference type="EMBL" id="VUZ51200.1"/>
    </source>
</evidence>
<reference evidence="2 4" key="2">
    <citation type="submission" date="2018-11" db="EMBL/GenBank/DDBJ databases">
        <authorList>
            <consortium name="Pathogen Informatics"/>
        </authorList>
    </citation>
    <scope>NUCLEOTIDE SEQUENCE [LARGE SCALE GENOMIC DNA]</scope>
</reference>
<feature type="region of interest" description="Disordered" evidence="1">
    <location>
        <begin position="501"/>
        <end position="556"/>
    </location>
</feature>
<feature type="region of interest" description="Disordered" evidence="1">
    <location>
        <begin position="1"/>
        <end position="27"/>
    </location>
</feature>
<name>A0A0R3SBV5_HYMDI</name>
<dbReference type="AlphaFoldDB" id="A0A0R3SBV5"/>
<dbReference type="EMBL" id="CABIJS010000432">
    <property type="protein sequence ID" value="VUZ51200.1"/>
    <property type="molecule type" value="Genomic_DNA"/>
</dbReference>
<feature type="compositionally biased region" description="Polar residues" evidence="1">
    <location>
        <begin position="403"/>
        <end position="432"/>
    </location>
</feature>
<gene>
    <name evidence="2" type="ORF">HDID_LOCUS2001</name>
    <name evidence="3" type="ORF">WMSIL1_LOCUS9968</name>
</gene>
<evidence type="ECO:0000313" key="5">
    <source>
        <dbReference type="Proteomes" id="UP000321570"/>
    </source>
</evidence>
<organism evidence="6">
    <name type="scientific">Hymenolepis diminuta</name>
    <name type="common">Rat tapeworm</name>
    <dbReference type="NCBI Taxonomy" id="6216"/>
    <lineage>
        <taxon>Eukaryota</taxon>
        <taxon>Metazoa</taxon>
        <taxon>Spiralia</taxon>
        <taxon>Lophotrochozoa</taxon>
        <taxon>Platyhelminthes</taxon>
        <taxon>Cestoda</taxon>
        <taxon>Eucestoda</taxon>
        <taxon>Cyclophyllidea</taxon>
        <taxon>Hymenolepididae</taxon>
        <taxon>Hymenolepis</taxon>
    </lineage>
</organism>
<feature type="region of interest" description="Disordered" evidence="1">
    <location>
        <begin position="454"/>
        <end position="485"/>
    </location>
</feature>
<dbReference type="Proteomes" id="UP000274504">
    <property type="component" value="Unassembled WGS sequence"/>
</dbReference>
<evidence type="ECO:0000313" key="6">
    <source>
        <dbReference type="WBParaSite" id="HDID_0000200001-mRNA-1"/>
    </source>
</evidence>